<feature type="transmembrane region" description="Helical" evidence="1">
    <location>
        <begin position="284"/>
        <end position="303"/>
    </location>
</feature>
<dbReference type="EMBL" id="JAVIJP010000005">
    <property type="protein sequence ID" value="KAL3652669.1"/>
    <property type="molecule type" value="Genomic_DNA"/>
</dbReference>
<gene>
    <name evidence="2" type="ORF">CASFOL_002350</name>
</gene>
<sequence>MKIPAWWFFWFWSLISITSLHLCFISLDQTNLSNSLSPVIISVFKHSLAVFTCSSSSYALIFRPGSKLSVEWRYFWICIGIICALANYSPSGDITTGDAFLCGPILCALLCFVARLRLWPPLKTVVDRYWVIVAFTLFLNSALFSWYLHVFTLVNVLMVVTLRADCLSREAMIGTGIHMAIESSLFIIDGEKTTFYPVIVMFVSFLISALRAGLYGLEPMTMVTWEPGPNDKGFLELLLVASKGYVTFSAFMATKIGKVVGFAVGMAGSVLFQSFVGLTSLDHVVAFIYLEVMWVANVALLGICGDFGVLNFLIGNVILGCTASQFGLGCTTWLAYGSSLVLYGLRLYLASVAFESRDG</sequence>
<feature type="transmembrane region" description="Helical" evidence="1">
    <location>
        <begin position="97"/>
        <end position="118"/>
    </location>
</feature>
<name>A0ABD3EHZ8_9LAMI</name>
<feature type="transmembrane region" description="Helical" evidence="1">
    <location>
        <begin position="7"/>
        <end position="27"/>
    </location>
</feature>
<evidence type="ECO:0000256" key="1">
    <source>
        <dbReference type="SAM" id="Phobius"/>
    </source>
</evidence>
<feature type="transmembrane region" description="Helical" evidence="1">
    <location>
        <begin position="130"/>
        <end position="151"/>
    </location>
</feature>
<organism evidence="2 3">
    <name type="scientific">Castilleja foliolosa</name>
    <dbReference type="NCBI Taxonomy" id="1961234"/>
    <lineage>
        <taxon>Eukaryota</taxon>
        <taxon>Viridiplantae</taxon>
        <taxon>Streptophyta</taxon>
        <taxon>Embryophyta</taxon>
        <taxon>Tracheophyta</taxon>
        <taxon>Spermatophyta</taxon>
        <taxon>Magnoliopsida</taxon>
        <taxon>eudicotyledons</taxon>
        <taxon>Gunneridae</taxon>
        <taxon>Pentapetalae</taxon>
        <taxon>asterids</taxon>
        <taxon>lamiids</taxon>
        <taxon>Lamiales</taxon>
        <taxon>Orobanchaceae</taxon>
        <taxon>Pedicularideae</taxon>
        <taxon>Castillejinae</taxon>
        <taxon>Castilleja</taxon>
    </lineage>
</organism>
<protein>
    <submittedName>
        <fullName evidence="2">Uncharacterized protein</fullName>
    </submittedName>
</protein>
<evidence type="ECO:0000313" key="3">
    <source>
        <dbReference type="Proteomes" id="UP001632038"/>
    </source>
</evidence>
<feature type="transmembrane region" description="Helical" evidence="1">
    <location>
        <begin position="39"/>
        <end position="62"/>
    </location>
</feature>
<dbReference type="Proteomes" id="UP001632038">
    <property type="component" value="Unassembled WGS sequence"/>
</dbReference>
<evidence type="ECO:0000313" key="2">
    <source>
        <dbReference type="EMBL" id="KAL3652669.1"/>
    </source>
</evidence>
<keyword evidence="1" id="KW-0812">Transmembrane</keyword>
<reference evidence="3" key="1">
    <citation type="journal article" date="2024" name="IScience">
        <title>Strigolactones Initiate the Formation of Haustorium-like Structures in Castilleja.</title>
        <authorList>
            <person name="Buerger M."/>
            <person name="Peterson D."/>
            <person name="Chory J."/>
        </authorList>
    </citation>
    <scope>NUCLEOTIDE SEQUENCE [LARGE SCALE GENOMIC DNA]</scope>
</reference>
<accession>A0ABD3EHZ8</accession>
<comment type="caution">
    <text evidence="2">The sequence shown here is derived from an EMBL/GenBank/DDBJ whole genome shotgun (WGS) entry which is preliminary data.</text>
</comment>
<proteinExistence type="predicted"/>
<keyword evidence="1" id="KW-0472">Membrane</keyword>
<feature type="transmembrane region" description="Helical" evidence="1">
    <location>
        <begin position="195"/>
        <end position="214"/>
    </location>
</feature>
<keyword evidence="1" id="KW-1133">Transmembrane helix</keyword>
<feature type="transmembrane region" description="Helical" evidence="1">
    <location>
        <begin position="334"/>
        <end position="354"/>
    </location>
</feature>
<feature type="transmembrane region" description="Helical" evidence="1">
    <location>
        <begin position="259"/>
        <end position="278"/>
    </location>
</feature>
<keyword evidence="3" id="KW-1185">Reference proteome</keyword>
<feature type="transmembrane region" description="Helical" evidence="1">
    <location>
        <begin position="74"/>
        <end position="91"/>
    </location>
</feature>
<dbReference type="AlphaFoldDB" id="A0ABD3EHZ8"/>